<name>A0A7J3JPS6_9CREN</name>
<dbReference type="EMBL" id="DTAI01000013">
    <property type="protein sequence ID" value="HGN35997.1"/>
    <property type="molecule type" value="Genomic_DNA"/>
</dbReference>
<dbReference type="InterPro" id="IPR001303">
    <property type="entry name" value="Aldolase_II/adducin_N"/>
</dbReference>
<evidence type="ECO:0000259" key="3">
    <source>
        <dbReference type="SMART" id="SM01007"/>
    </source>
</evidence>
<dbReference type="Pfam" id="PF00596">
    <property type="entry name" value="Aldolase_II"/>
    <property type="match status" value="1"/>
</dbReference>
<dbReference type="SMART" id="SM01007">
    <property type="entry name" value="Aldolase_II"/>
    <property type="match status" value="1"/>
</dbReference>
<feature type="domain" description="Class II aldolase/adducin N-terminal" evidence="3">
    <location>
        <begin position="12"/>
        <end position="190"/>
    </location>
</feature>
<evidence type="ECO:0000313" key="5">
    <source>
        <dbReference type="EMBL" id="HGQ17767.1"/>
    </source>
</evidence>
<keyword evidence="1" id="KW-0479">Metal-binding</keyword>
<gene>
    <name evidence="4" type="ORF">ENT87_00370</name>
    <name evidence="5" type="ORF">ENU30_02130</name>
</gene>
<protein>
    <submittedName>
        <fullName evidence="5">Class II aldolase/adducin family protein</fullName>
    </submittedName>
</protein>
<dbReference type="SUPFAM" id="SSF53639">
    <property type="entry name" value="AraD/HMP-PK domain-like"/>
    <property type="match status" value="1"/>
</dbReference>
<dbReference type="InterPro" id="IPR036409">
    <property type="entry name" value="Aldolase_II/adducin_N_sf"/>
</dbReference>
<dbReference type="GO" id="GO:0005829">
    <property type="term" value="C:cytosol"/>
    <property type="evidence" value="ECO:0007669"/>
    <property type="project" value="TreeGrafter"/>
</dbReference>
<dbReference type="PANTHER" id="PTHR22789:SF0">
    <property type="entry name" value="3-OXO-TETRONATE 4-PHOSPHATE DECARBOXYLASE-RELATED"/>
    <property type="match status" value="1"/>
</dbReference>
<reference evidence="5" key="1">
    <citation type="journal article" date="2020" name="mSystems">
        <title>Genome- and Community-Level Interaction Insights into Carbon Utilization and Element Cycling Functions of Hydrothermarchaeota in Hydrothermal Sediment.</title>
        <authorList>
            <person name="Zhou Z."/>
            <person name="Liu Y."/>
            <person name="Xu W."/>
            <person name="Pan J."/>
            <person name="Luo Z.H."/>
            <person name="Li M."/>
        </authorList>
    </citation>
    <scope>NUCLEOTIDE SEQUENCE [LARGE SCALE GENOMIC DNA]</scope>
    <source>
        <strain evidence="4">SpSt-618</strain>
        <strain evidence="5">SpSt-657</strain>
    </source>
</reference>
<evidence type="ECO:0000256" key="2">
    <source>
        <dbReference type="ARBA" id="ARBA00023239"/>
    </source>
</evidence>
<dbReference type="GO" id="GO:0016832">
    <property type="term" value="F:aldehyde-lyase activity"/>
    <property type="evidence" value="ECO:0007669"/>
    <property type="project" value="TreeGrafter"/>
</dbReference>
<dbReference type="UniPathway" id="UPA00071"/>
<dbReference type="AlphaFoldDB" id="A0A7J3JPS6"/>
<dbReference type="InterPro" id="IPR050197">
    <property type="entry name" value="Aldolase_class_II_sugar_metab"/>
</dbReference>
<dbReference type="PANTHER" id="PTHR22789">
    <property type="entry name" value="FUCULOSE PHOSPHATE ALDOLASE"/>
    <property type="match status" value="1"/>
</dbReference>
<organism evidence="5">
    <name type="scientific">Ignisphaera aggregans</name>
    <dbReference type="NCBI Taxonomy" id="334771"/>
    <lineage>
        <taxon>Archaea</taxon>
        <taxon>Thermoproteota</taxon>
        <taxon>Thermoprotei</taxon>
        <taxon>Desulfurococcales</taxon>
        <taxon>Desulfurococcaceae</taxon>
        <taxon>Ignisphaera</taxon>
    </lineage>
</organism>
<sequence length="202" mass="22698">MFDHHIDSLIKEEILTVMKNLYRRGLVSALTGNVSARIPGTDTFWITPTGVFKGGLKADDLIKMNVRGDVIDGRNRPSSEWRFHAAIYSVRSDVNAVIHAHNPITLALNIAGMRLDLSLLSEVMLFVRGIEYIPYVEPGSEELARHVFEKASLGVNVIVLERHGIIAMGRNLYEAETIAESIEDLAMVQLMSKLIRFLYSQY</sequence>
<dbReference type="GO" id="GO:0046872">
    <property type="term" value="F:metal ion binding"/>
    <property type="evidence" value="ECO:0007669"/>
    <property type="project" value="UniProtKB-KW"/>
</dbReference>
<dbReference type="EMBL" id="DTBZ01000051">
    <property type="protein sequence ID" value="HGQ17767.1"/>
    <property type="molecule type" value="Genomic_DNA"/>
</dbReference>
<dbReference type="GO" id="GO:0019323">
    <property type="term" value="P:pentose catabolic process"/>
    <property type="evidence" value="ECO:0007669"/>
    <property type="project" value="TreeGrafter"/>
</dbReference>
<proteinExistence type="predicted"/>
<accession>A0A7J3JPS6</accession>
<evidence type="ECO:0000313" key="4">
    <source>
        <dbReference type="EMBL" id="HGN35997.1"/>
    </source>
</evidence>
<dbReference type="Gene3D" id="3.40.225.10">
    <property type="entry name" value="Class II aldolase/adducin N-terminal domain"/>
    <property type="match status" value="1"/>
</dbReference>
<evidence type="ECO:0000256" key="1">
    <source>
        <dbReference type="ARBA" id="ARBA00022723"/>
    </source>
</evidence>
<comment type="caution">
    <text evidence="5">The sequence shown here is derived from an EMBL/GenBank/DDBJ whole genome shotgun (WGS) entry which is preliminary data.</text>
</comment>
<keyword evidence="2" id="KW-0456">Lyase</keyword>